<feature type="transmembrane region" description="Helical" evidence="1">
    <location>
        <begin position="168"/>
        <end position="190"/>
    </location>
</feature>
<evidence type="ECO:0000313" key="2">
    <source>
        <dbReference type="EMBL" id="SDQ46439.1"/>
    </source>
</evidence>
<feature type="transmembrane region" description="Helical" evidence="1">
    <location>
        <begin position="202"/>
        <end position="219"/>
    </location>
</feature>
<keyword evidence="3" id="KW-1185">Reference proteome</keyword>
<feature type="transmembrane region" description="Helical" evidence="1">
    <location>
        <begin position="256"/>
        <end position="277"/>
    </location>
</feature>
<dbReference type="RefSeq" id="WP_074699661.1">
    <property type="nucleotide sequence ID" value="NZ_CP018863.1"/>
</dbReference>
<keyword evidence="1" id="KW-0812">Transmembrane</keyword>
<dbReference type="Proteomes" id="UP000181917">
    <property type="component" value="Unassembled WGS sequence"/>
</dbReference>
<protein>
    <submittedName>
        <fullName evidence="2">Uncharacterized protein</fullName>
    </submittedName>
</protein>
<name>A0A1H1B3C2_9MICC</name>
<keyword evidence="1" id="KW-1133">Transmembrane helix</keyword>
<keyword evidence="1" id="KW-0472">Membrane</keyword>
<feature type="transmembrane region" description="Helical" evidence="1">
    <location>
        <begin position="130"/>
        <end position="148"/>
    </location>
</feature>
<dbReference type="EMBL" id="FNKH01000002">
    <property type="protein sequence ID" value="SDQ46439.1"/>
    <property type="molecule type" value="Genomic_DNA"/>
</dbReference>
<sequence>MLVMVGCGLLALAGLLIIGIWGGHALTPPARTNGGFPLWEAFRRTLWWANVSLTAGITAGILLAGAGGRLVMRLLAATSPQEQGRLTEANETIGEITLNGTIGFIVFAGLFAGLATALLYSVLQRWLPSGRLGGAVFGSLLLVGLSAVEPLRAGNRDFQILGPGWLSVLAFGPLAVLHGMLVAAAAGRLSRAIPLLRRTRDLWAYAPLLGSLLLLLLSAPAAAGVVIGAIILAALAGTVVRWAAPNWEARWRQTWVTVAGRVVITVAVLAAVPAFTLSVSEILAARH</sequence>
<dbReference type="AlphaFoldDB" id="A0A1H1B3C2"/>
<gene>
    <name evidence="2" type="ORF">SAMN04489742_1220</name>
</gene>
<evidence type="ECO:0000256" key="1">
    <source>
        <dbReference type="SAM" id="Phobius"/>
    </source>
</evidence>
<organism evidence="2 3">
    <name type="scientific">Crystallibacter crystallopoietes</name>
    <dbReference type="NCBI Taxonomy" id="37928"/>
    <lineage>
        <taxon>Bacteria</taxon>
        <taxon>Bacillati</taxon>
        <taxon>Actinomycetota</taxon>
        <taxon>Actinomycetes</taxon>
        <taxon>Micrococcales</taxon>
        <taxon>Micrococcaceae</taxon>
        <taxon>Crystallibacter</taxon>
    </lineage>
</organism>
<feature type="transmembrane region" description="Helical" evidence="1">
    <location>
        <begin position="225"/>
        <end position="244"/>
    </location>
</feature>
<dbReference type="KEGG" id="acry:AC20117_11255"/>
<feature type="transmembrane region" description="Helical" evidence="1">
    <location>
        <begin position="102"/>
        <end position="123"/>
    </location>
</feature>
<accession>A0A1H1B3C2</accession>
<evidence type="ECO:0000313" key="3">
    <source>
        <dbReference type="Proteomes" id="UP000181917"/>
    </source>
</evidence>
<proteinExistence type="predicted"/>
<reference evidence="2 3" key="1">
    <citation type="submission" date="2016-10" db="EMBL/GenBank/DDBJ databases">
        <authorList>
            <person name="de Groot N.N."/>
        </authorList>
    </citation>
    <scope>NUCLEOTIDE SEQUENCE [LARGE SCALE GENOMIC DNA]</scope>
    <source>
        <strain evidence="2 3">DSM 20117</strain>
    </source>
</reference>
<dbReference type="OrthoDB" id="5110472at2"/>